<accession>A0A379GB37</accession>
<reference evidence="1 2" key="1">
    <citation type="submission" date="2018-06" db="EMBL/GenBank/DDBJ databases">
        <authorList>
            <consortium name="Pathogen Informatics"/>
            <person name="Doyle S."/>
        </authorList>
    </citation>
    <scope>NUCLEOTIDE SEQUENCE [LARGE SCALE GENOMIC DNA]</scope>
    <source>
        <strain evidence="1 2">NCTC11938</strain>
    </source>
</reference>
<dbReference type="EMBL" id="UGTS01000005">
    <property type="protein sequence ID" value="SUC38234.1"/>
    <property type="molecule type" value="Genomic_DNA"/>
</dbReference>
<proteinExistence type="predicted"/>
<dbReference type="Proteomes" id="UP000254191">
    <property type="component" value="Unassembled WGS sequence"/>
</dbReference>
<dbReference type="SUPFAM" id="SSF52540">
    <property type="entry name" value="P-loop containing nucleoside triphosphate hydrolases"/>
    <property type="match status" value="1"/>
</dbReference>
<dbReference type="GO" id="GO:0008854">
    <property type="term" value="F:exodeoxyribonuclease V activity"/>
    <property type="evidence" value="ECO:0007669"/>
    <property type="project" value="UniProtKB-EC"/>
</dbReference>
<keyword evidence="1" id="KW-0540">Nuclease</keyword>
<gene>
    <name evidence="1" type="primary">recB_2</name>
    <name evidence="1" type="ORF">NCTC11938_02498</name>
</gene>
<dbReference type="Gene3D" id="1.10.3170.10">
    <property type="entry name" value="Recbcd, chain B, domain 2"/>
    <property type="match status" value="1"/>
</dbReference>
<protein>
    <submittedName>
        <fullName evidence="1">Exonuclease V subunit beta</fullName>
        <ecNumber evidence="1">3.1.11.5</ecNumber>
    </submittedName>
</protein>
<name>A0A379GB37_PROMI</name>
<dbReference type="InterPro" id="IPR027417">
    <property type="entry name" value="P-loop_NTPase"/>
</dbReference>
<dbReference type="AlphaFoldDB" id="A0A379GB37"/>
<evidence type="ECO:0000313" key="1">
    <source>
        <dbReference type="EMBL" id="SUC38234.1"/>
    </source>
</evidence>
<organism evidence="1 2">
    <name type="scientific">Proteus mirabilis</name>
    <dbReference type="NCBI Taxonomy" id="584"/>
    <lineage>
        <taxon>Bacteria</taxon>
        <taxon>Pseudomonadati</taxon>
        <taxon>Pseudomonadota</taxon>
        <taxon>Gammaproteobacteria</taxon>
        <taxon>Enterobacterales</taxon>
        <taxon>Morganellaceae</taxon>
        <taxon>Proteus</taxon>
    </lineage>
</organism>
<keyword evidence="1" id="KW-0269">Exonuclease</keyword>
<dbReference type="Gene3D" id="3.40.50.300">
    <property type="entry name" value="P-loop containing nucleotide triphosphate hydrolases"/>
    <property type="match status" value="1"/>
</dbReference>
<keyword evidence="1" id="KW-0378">Hydrolase</keyword>
<dbReference type="EC" id="3.1.11.5" evidence="1"/>
<evidence type="ECO:0000313" key="2">
    <source>
        <dbReference type="Proteomes" id="UP000254191"/>
    </source>
</evidence>
<sequence length="104" mass="12453">MVAAQWLLEAERQMDEAAIYTIHGFCQRMLATNAFESGVLFEQVLIQDEYELKKRVCADFWRRHCYPLSYDVAYAVSEIWSGPEQLLYEIQPYFTRRMPRNSRY</sequence>